<evidence type="ECO:0000313" key="2">
    <source>
        <dbReference type="Proteomes" id="UP000219440"/>
    </source>
</evidence>
<protein>
    <submittedName>
        <fullName evidence="1">Uncharacterized protein</fullName>
    </submittedName>
</protein>
<keyword evidence="2" id="KW-1185">Reference proteome</keyword>
<accession>A0A2C9A1I1</accession>
<dbReference type="Proteomes" id="UP000219440">
    <property type="component" value="Unassembled WGS sequence"/>
</dbReference>
<proteinExistence type="predicted"/>
<sequence length="108" mass="11722">MTRPETGMMLAGMNADVEQADDIGPGCHPNKKDWISADLPTKAAPRDKRNQASYYPVFAGQRCQTAGQRLEEVGARGRCLSDRNVSVAIETIANAADCAHDVFEVTEL</sequence>
<name>A0A2C9A1I1_9MICO</name>
<dbReference type="AlphaFoldDB" id="A0A2C9A1I1"/>
<dbReference type="EMBL" id="OCST01000005">
    <property type="protein sequence ID" value="SOE72925.1"/>
    <property type="molecule type" value="Genomic_DNA"/>
</dbReference>
<reference evidence="1 2" key="1">
    <citation type="submission" date="2017-09" db="EMBL/GenBank/DDBJ databases">
        <authorList>
            <person name="Ehlers B."/>
            <person name="Leendertz F.H."/>
        </authorList>
    </citation>
    <scope>NUCLEOTIDE SEQUENCE [LARGE SCALE GENOMIC DNA]</scope>
    <source>
        <strain evidence="1 2">CGMCC 1.05381</strain>
    </source>
</reference>
<organism evidence="1 2">
    <name type="scientific">Salinibacterium xinjiangense</name>
    <dbReference type="NCBI Taxonomy" id="386302"/>
    <lineage>
        <taxon>Bacteria</taxon>
        <taxon>Bacillati</taxon>
        <taxon>Actinomycetota</taxon>
        <taxon>Actinomycetes</taxon>
        <taxon>Micrococcales</taxon>
        <taxon>Microbacteriaceae</taxon>
        <taxon>Salinibacterium</taxon>
    </lineage>
</organism>
<evidence type="ECO:0000313" key="1">
    <source>
        <dbReference type="EMBL" id="SOE72925.1"/>
    </source>
</evidence>
<gene>
    <name evidence="1" type="ORF">SAMN06296378_2667</name>
</gene>